<evidence type="ECO:0000313" key="6">
    <source>
        <dbReference type="EMBL" id="EGD49299.1"/>
    </source>
</evidence>
<sequence length="2168" mass="234332">MKKRLVSLLLCMCILITMFPVTAYADRSDSLSTTPMTTYEKKENPFADVKKSDWFYKGVQYAHEKGVFSGTSTTTFEPNGTMTRGMFVTVLGRMAGVDTANYKGESTFSDVATDAYYAPFVVWAAKHGITSGVGDGNFAPNALINRQQMAVFFVRYFEIFGVDYQTGDKITTTPADIDDVADYAKDAVLKLWKIGLLAGDGVSFNPLGNASRAQAATLCMSTDETVKTWYKEPGVPKEEKPVVIPPSNGSSSGGNTSGGSSTVYYGVTLKAGDESTNKLYPAGTLLNTMPAPAQEGGKVFLGWYYDSALSNMVASTDTLSRNLTLYAKFTEAVSLTENGELNFVTKQDVAANFTLTLNAGSTPVSGKDFKFSNITDPSVTNKTDGVEQEQVSVTGSGSSFTIASDTGHFTPGHTYQLQLLNDAITFAGEPEEIRYYNFIIQKDEVMNLELSDGIKYIAASALSENDRSDVLEYAGLYQAVTDAKGVTTYNANSGTGSFTYSGGGIMVGDTVAVYTGKKPDKRTVEDSGAVAYVEITRIDGTTCYYKSAQSEDVLFTPDLLPIDLDIGDGVTAGNTVAASGTDSITIFTSMLDFSAEKYADMGLGADTVVEPGDFLSFFKNGNLGDSNASKQGYGKITNITTIGESTIITYAVVSEEAVLSAMELYNKSELSDAEINAAYDEQLIRESVESQLRSSGFIQEAGEYLAGLAVQTDEVKGIFGSEDNTTLTDYNITYNDGTPIGKEDLALMGNIVNKDGGVKTSVSVSPRLSHFEGRKGIRAEVAVTYNFDIKKSGSNKKVEVELTAFFEQEVLFGFSVSGGAVWKKKWIFPYIADYRMTGNIDLGTYTGVGVTATAKLAEDKELWGMPWPTSAKEAQATKKIFSLSESIKKKMEEVKSVLPEAEASSSGALAEKYAAFMKDANDAWVDLFVVKLIDLRGGVDPLHILAYGIQVDFVVSANLNVAIGMTFQYENSKRHSFVLTLKSKKANSETIDLSTNGYQFDFYVMGTLGIRAGIRAKALVGLFSTKLDGIGLQIEAGAYARLWGYFYYSLTNYKKGGVWEKNSSSSGAILVEIGAYLDVKFVAEVLNGKYSYAPTIYAKEWPIWSAGQRENVYDFAYVKAPSYNIQNVTTYTLPTTVFDMKWMDLKTGDLGENNKTKNFDEITAHNTKDEKYFAVELSNPAFTYNPINNQITVSRVSGDSTLNCEMKLTWKGAPLAFSTQTISRIVTLKWSDVLNGKTMVFESNGGNPVAMICKLAGANIAALRPANPTKAGYTFAGWYTNSDCSGTAYTIPDTMPGENVTLYAKWTPNMASYTVEHYQKGLDGMYVLAERKTMSGISNQDTAAQAKNYVGFSPKSIRQKTILAEGNTVVQVYYERNSYTVTFKYGSEADNRSVEIKYPVGAKIESSNPTTPGYYFLRWDNTIPAVMPASDLTFNAVWGAWEDTRYTVEHYQENISNGYTLTEREVHEGQTGTRVTPDVKSYEGFNAPEVQNITIKSDGSSVVKYYYTREKYNLTYVLGNGEDNAVLPIKFGYGVLKRDNPTRTGYTFAGWTENGVAALVPTTMPARDVTLSAKWSAKQYTINFDSNGGSSVSPITQEYGTAVSKPAAPTRAGYSFAGWKLNGTNYTFTTMPAENITLTVVWTADSNITYTVKHYKAELDGSYSSSPSETENLKGSTGAAVSATAKSYIGFTYDSNVSGTVSSGTVTADGSLVLKLYYTRNSYAVTWNGDGGIVNTNGATTGSVKYGATITKPTNNPTKTGYTFNLWSGYTTNMTMPAADTTFTADWAANQYTITFDSNGGSEVAAITKAYGTQVTAPKAPTKVNYSFAGWQLKGTNYVFTTMPAEDITLVAVWSDTPTYTVNFDANGGTVDTTSKSVFASSTYGELPASAYEGHYFLGWFTEKSGGTKVTSETKVELSADQTLYARWATTGYTGNVNIVLYVAGIKVTTENMNDILGDGSASVQFDPVTGILHLNSATIAGTYSNSYASAAIYSDGSLTIENTGTSTVTNTYNAPAATLSNVYGIFASGQLVIQGTGTLTSTSGTGGTGYNCGIQVGTSGSYFIINGPTVKAFAGIANSGGKSYGVSVGPINLTYTVKLQKGTLEVHGYDSAAYCGPLDSTVKYFVENGSYKKIDTITVSNSYDGTSQTSVTQDETYRNYKYINVTN</sequence>
<dbReference type="STRING" id="588581.Cpap_3731"/>
<dbReference type="NCBIfam" id="TIGR02543">
    <property type="entry name" value="List_Bact_rpt"/>
    <property type="match status" value="2"/>
</dbReference>
<gene>
    <name evidence="6" type="ORF">Cpap_3731</name>
</gene>
<dbReference type="InterPro" id="IPR042229">
    <property type="entry name" value="Listeria/Bacterioides_rpt_sf"/>
</dbReference>
<protein>
    <submittedName>
        <fullName evidence="6">S-layer domain-containing protein</fullName>
    </submittedName>
</protein>
<proteinExistence type="predicted"/>
<dbReference type="Gene3D" id="2.60.40.4270">
    <property type="entry name" value="Listeria-Bacteroides repeat domain"/>
    <property type="match status" value="7"/>
</dbReference>
<reference evidence="6" key="2">
    <citation type="submission" date="2011-01" db="EMBL/GenBank/DDBJ databases">
        <title>The Non-contiguous Finished genome of Clostridium papyrosolvens.</title>
        <authorList>
            <person name="Lucas S."/>
            <person name="Copeland A."/>
            <person name="Lapidus A."/>
            <person name="Cheng J.-F."/>
            <person name="Goodwin L."/>
            <person name="Pitluck S."/>
            <person name="Misra M."/>
            <person name="Chertkov O."/>
            <person name="Detter J.C."/>
            <person name="Han C."/>
            <person name="Tapia R."/>
            <person name="Land M."/>
            <person name="Hauser L."/>
            <person name="Kyrpides N."/>
            <person name="Ivanova N."/>
            <person name="Pagani I."/>
            <person name="Mouttaki H."/>
            <person name="He Z."/>
            <person name="Zhou J."/>
            <person name="Hemme C.L."/>
            <person name="Woyke T."/>
        </authorList>
    </citation>
    <scope>NUCLEOTIDE SEQUENCE [LARGE SCALE GENOMIC DNA]</scope>
    <source>
        <strain evidence="6">DSM 2782</strain>
    </source>
</reference>
<dbReference type="EMBL" id="ACXX02000001">
    <property type="protein sequence ID" value="EGD49299.1"/>
    <property type="molecule type" value="Genomic_DNA"/>
</dbReference>
<evidence type="ECO:0000256" key="4">
    <source>
        <dbReference type="SAM" id="SignalP"/>
    </source>
</evidence>
<evidence type="ECO:0000256" key="3">
    <source>
        <dbReference type="SAM" id="MobiDB-lite"/>
    </source>
</evidence>
<dbReference type="Proteomes" id="UP000003860">
    <property type="component" value="Unassembled WGS sequence"/>
</dbReference>
<feature type="domain" description="SLH" evidence="5">
    <location>
        <begin position="42"/>
        <end position="103"/>
    </location>
</feature>
<keyword evidence="2" id="KW-0677">Repeat</keyword>
<dbReference type="Pfam" id="PF00395">
    <property type="entry name" value="SLH"/>
    <property type="match status" value="3"/>
</dbReference>
<feature type="chain" id="PRO_5039310711" evidence="4">
    <location>
        <begin position="24"/>
        <end position="2168"/>
    </location>
</feature>
<accession>F1T751</accession>
<evidence type="ECO:0000256" key="1">
    <source>
        <dbReference type="ARBA" id="ARBA00004196"/>
    </source>
</evidence>
<reference evidence="6" key="1">
    <citation type="submission" date="2009-07" db="EMBL/GenBank/DDBJ databases">
        <authorList>
            <consortium name="US DOE Joint Genome Institute (JGI-PGF)"/>
            <person name="Lucas S."/>
            <person name="Copeland A."/>
            <person name="Lapidus A."/>
            <person name="Glavina del Rio T."/>
            <person name="Tice H."/>
            <person name="Bruce D."/>
            <person name="Goodwin L."/>
            <person name="Pitluck S."/>
            <person name="Larimer F."/>
            <person name="Land M.L."/>
            <person name="Mouttaki H."/>
            <person name="He Z."/>
            <person name="Zhou J."/>
            <person name="Hemme C.L."/>
        </authorList>
    </citation>
    <scope>NUCLEOTIDE SEQUENCE</scope>
    <source>
        <strain evidence="6">DSM 2782</strain>
    </source>
</reference>
<dbReference type="InterPro" id="IPR001119">
    <property type="entry name" value="SLH_dom"/>
</dbReference>
<name>F1T751_9FIRM</name>
<feature type="region of interest" description="Disordered" evidence="3">
    <location>
        <begin position="236"/>
        <end position="257"/>
    </location>
</feature>
<dbReference type="PROSITE" id="PS51272">
    <property type="entry name" value="SLH"/>
    <property type="match status" value="3"/>
</dbReference>
<dbReference type="Pfam" id="PF09479">
    <property type="entry name" value="Flg_new"/>
    <property type="match status" value="7"/>
</dbReference>
<evidence type="ECO:0000313" key="7">
    <source>
        <dbReference type="Proteomes" id="UP000003860"/>
    </source>
</evidence>
<keyword evidence="4" id="KW-0732">Signal</keyword>
<dbReference type="RefSeq" id="WP_004615917.1">
    <property type="nucleotide sequence ID" value="NZ_ACXX02000001.1"/>
</dbReference>
<feature type="signal peptide" evidence="4">
    <location>
        <begin position="1"/>
        <end position="23"/>
    </location>
</feature>
<dbReference type="OrthoDB" id="9776008at2"/>
<dbReference type="GO" id="GO:0030313">
    <property type="term" value="C:cell envelope"/>
    <property type="evidence" value="ECO:0007669"/>
    <property type="project" value="UniProtKB-SubCell"/>
</dbReference>
<organism evidence="6 7">
    <name type="scientific">Ruminiclostridium papyrosolvens DSM 2782</name>
    <dbReference type="NCBI Taxonomy" id="588581"/>
    <lineage>
        <taxon>Bacteria</taxon>
        <taxon>Bacillati</taxon>
        <taxon>Bacillota</taxon>
        <taxon>Clostridia</taxon>
        <taxon>Eubacteriales</taxon>
        <taxon>Oscillospiraceae</taxon>
        <taxon>Ruminiclostridium</taxon>
    </lineage>
</organism>
<feature type="domain" description="SLH" evidence="5">
    <location>
        <begin position="104"/>
        <end position="167"/>
    </location>
</feature>
<evidence type="ECO:0000259" key="5">
    <source>
        <dbReference type="PROSITE" id="PS51272"/>
    </source>
</evidence>
<feature type="domain" description="SLH" evidence="5">
    <location>
        <begin position="171"/>
        <end position="233"/>
    </location>
</feature>
<dbReference type="InterPro" id="IPR013378">
    <property type="entry name" value="InlB-like_B-rpt"/>
</dbReference>
<keyword evidence="7" id="KW-1185">Reference proteome</keyword>
<comment type="subcellular location">
    <subcellularLocation>
        <location evidence="1">Cell envelope</location>
    </subcellularLocation>
</comment>
<dbReference type="eggNOG" id="COG5263">
    <property type="taxonomic scope" value="Bacteria"/>
</dbReference>
<dbReference type="eggNOG" id="COG3209">
    <property type="taxonomic scope" value="Bacteria"/>
</dbReference>
<comment type="caution">
    <text evidence="6">The sequence shown here is derived from an EMBL/GenBank/DDBJ whole genome shotgun (WGS) entry which is preliminary data.</text>
</comment>
<evidence type="ECO:0000256" key="2">
    <source>
        <dbReference type="ARBA" id="ARBA00022737"/>
    </source>
</evidence>